<dbReference type="AlphaFoldDB" id="A0A915ABM7"/>
<dbReference type="WBParaSite" id="PgR003_g203_t07">
    <property type="protein sequence ID" value="PgR003_g203_t07"/>
    <property type="gene ID" value="PgR003_g203"/>
</dbReference>
<sequence length="71" mass="8272">MQSVSANVNKKCIIEMMVLRKYSRYCAMINVCRSKESECLAEPRRYSSFDFNRHFPIIKHFSQATFSSSAP</sequence>
<evidence type="ECO:0000313" key="3">
    <source>
        <dbReference type="WBParaSite" id="PgR003_g203_t07"/>
    </source>
</evidence>
<protein>
    <submittedName>
        <fullName evidence="2 3">Ovule protein</fullName>
    </submittedName>
</protein>
<keyword evidence="1" id="KW-1185">Reference proteome</keyword>
<organism evidence="1 2">
    <name type="scientific">Parascaris univalens</name>
    <name type="common">Nematode worm</name>
    <dbReference type="NCBI Taxonomy" id="6257"/>
    <lineage>
        <taxon>Eukaryota</taxon>
        <taxon>Metazoa</taxon>
        <taxon>Ecdysozoa</taxon>
        <taxon>Nematoda</taxon>
        <taxon>Chromadorea</taxon>
        <taxon>Rhabditida</taxon>
        <taxon>Spirurina</taxon>
        <taxon>Ascaridomorpha</taxon>
        <taxon>Ascaridoidea</taxon>
        <taxon>Ascarididae</taxon>
        <taxon>Parascaris</taxon>
    </lineage>
</organism>
<name>A0A915ABM7_PARUN</name>
<dbReference type="Proteomes" id="UP000887569">
    <property type="component" value="Unplaced"/>
</dbReference>
<accession>A0A915ABM7</accession>
<reference evidence="2 3" key="1">
    <citation type="submission" date="2022-11" db="UniProtKB">
        <authorList>
            <consortium name="WormBaseParasite"/>
        </authorList>
    </citation>
    <scope>IDENTIFICATION</scope>
</reference>
<evidence type="ECO:0000313" key="2">
    <source>
        <dbReference type="WBParaSite" id="PgR003_g203_t03"/>
    </source>
</evidence>
<evidence type="ECO:0000313" key="1">
    <source>
        <dbReference type="Proteomes" id="UP000887569"/>
    </source>
</evidence>
<proteinExistence type="predicted"/>
<dbReference type="WBParaSite" id="PgR003_g203_t03">
    <property type="protein sequence ID" value="PgR003_g203_t03"/>
    <property type="gene ID" value="PgR003_g203"/>
</dbReference>